<sequence length="540" mass="59790">MRTLFKTSLFMAGLCAAAQCVFASNASADQSIKYDHTYQTPSYIIEKSQPSWQPAQNLTQKEALFSYLDKQQTHFKLKGNANRHFRISKTIKDSKTKQTFFKLEEVYKGIPVYGFGQAVAMKENKQVKSFFGKVHPQINDISVTPSVSKKKAIHTARRALEASIGKIEYVDGEPKAELYIYPHEGAYDLAYLVRLSTSEPEPGYWHYFINAKSGKVIDSFNAIHEAAGTGIGVSGEEKSFEVTEQNGRYYLADETRGKGINTFDAKNLNETLFTLLSQLIGYTGSEVVSGTSVFHDPAAVDAHANAQTVYDYYSRTFGRHSFDQNGARITSTVHVGTQWNNAAWNGVQMVYGDGDGARFKPLSGSLDIVAHEMTHAVTQYSAGLLYQGEPGALNESISDIMAAMTDRDDWEIGEDVYTPDVRGDALRSLEDPSKQGNPDHYSNRYTGTEDYGGVHINSSIHNKAAYLLAEGGVHHDVRVEGIGREACEQIYYRALTYYVTPSSDFSMMKQAAIEAANDLYGEDSKQSASVEKAYDAVGIQ</sequence>
<keyword evidence="5 13" id="KW-0645">Protease</keyword>
<evidence type="ECO:0000256" key="9">
    <source>
        <dbReference type="ARBA" id="ARBA00022833"/>
    </source>
</evidence>
<dbReference type="Pfam" id="PF02868">
    <property type="entry name" value="Peptidase_M4_C"/>
    <property type="match status" value="1"/>
</dbReference>
<dbReference type="PANTHER" id="PTHR33794">
    <property type="entry name" value="BACILLOLYSIN"/>
    <property type="match status" value="1"/>
</dbReference>
<organism evidence="19 20">
    <name type="scientific">Bacillus halotolerans</name>
    <dbReference type="NCBI Taxonomy" id="260554"/>
    <lineage>
        <taxon>Bacteria</taxon>
        <taxon>Bacillati</taxon>
        <taxon>Bacillota</taxon>
        <taxon>Bacilli</taxon>
        <taxon>Bacillales</taxon>
        <taxon>Bacillaceae</taxon>
        <taxon>Bacillus</taxon>
    </lineage>
</organism>
<dbReference type="FunFam" id="1.10.390.10:FF:000012">
    <property type="entry name" value="Thermolysin"/>
    <property type="match status" value="1"/>
</dbReference>
<dbReference type="InterPro" id="IPR001570">
    <property type="entry name" value="Peptidase_M4_C_domain"/>
</dbReference>
<name>A0A9Q4HLX6_9BACI</name>
<keyword evidence="10" id="KW-0106">Calcium</keyword>
<evidence type="ECO:0000259" key="18">
    <source>
        <dbReference type="Pfam" id="PF07504"/>
    </source>
</evidence>
<feature type="active site" evidence="12">
    <location>
        <position position="372"/>
    </location>
</feature>
<keyword evidence="7 13" id="KW-0732">Signal</keyword>
<evidence type="ECO:0000313" key="19">
    <source>
        <dbReference type="EMBL" id="MCY9183655.1"/>
    </source>
</evidence>
<dbReference type="InterPro" id="IPR025711">
    <property type="entry name" value="PepSY"/>
</dbReference>
<evidence type="ECO:0000256" key="2">
    <source>
        <dbReference type="ARBA" id="ARBA00004613"/>
    </source>
</evidence>
<dbReference type="PANTHER" id="PTHR33794:SF3">
    <property type="entry name" value="NEUTRAL PROTEASE B"/>
    <property type="match status" value="1"/>
</dbReference>
<dbReference type="Pfam" id="PF07504">
    <property type="entry name" value="FTP"/>
    <property type="match status" value="1"/>
</dbReference>
<dbReference type="AlphaFoldDB" id="A0A9Q4HLX6"/>
<evidence type="ECO:0000256" key="11">
    <source>
        <dbReference type="ARBA" id="ARBA00023049"/>
    </source>
</evidence>
<keyword evidence="6" id="KW-0479">Metal-binding</keyword>
<dbReference type="CDD" id="cd09597">
    <property type="entry name" value="M4_TLP"/>
    <property type="match status" value="1"/>
</dbReference>
<dbReference type="InterPro" id="IPR013856">
    <property type="entry name" value="Peptidase_M4_domain"/>
</dbReference>
<evidence type="ECO:0000256" key="13">
    <source>
        <dbReference type="RuleBase" id="RU366073"/>
    </source>
</evidence>
<feature type="domain" description="Peptidase M4" evidence="15">
    <location>
        <begin position="228"/>
        <end position="379"/>
    </location>
</feature>
<dbReference type="RefSeq" id="WP_268498353.1">
    <property type="nucleotide sequence ID" value="NZ_JALAVZ010000011.1"/>
</dbReference>
<dbReference type="Gene3D" id="3.10.450.40">
    <property type="match status" value="1"/>
</dbReference>
<evidence type="ECO:0000256" key="7">
    <source>
        <dbReference type="ARBA" id="ARBA00022729"/>
    </source>
</evidence>
<proteinExistence type="inferred from homology"/>
<evidence type="ECO:0000256" key="4">
    <source>
        <dbReference type="ARBA" id="ARBA00022525"/>
    </source>
</evidence>
<keyword evidence="4 13" id="KW-0964">Secreted</keyword>
<evidence type="ECO:0000256" key="5">
    <source>
        <dbReference type="ARBA" id="ARBA00022670"/>
    </source>
</evidence>
<dbReference type="GO" id="GO:0046872">
    <property type="term" value="F:metal ion binding"/>
    <property type="evidence" value="ECO:0007669"/>
    <property type="project" value="UniProtKB-UniRule"/>
</dbReference>
<feature type="domain" description="FTP" evidence="18">
    <location>
        <begin position="84"/>
        <end position="133"/>
    </location>
</feature>
<dbReference type="Gene3D" id="3.10.170.10">
    <property type="match status" value="1"/>
</dbReference>
<comment type="similarity">
    <text evidence="3 13">Belongs to the peptidase M4 family.</text>
</comment>
<evidence type="ECO:0000256" key="14">
    <source>
        <dbReference type="SAM" id="MobiDB-lite"/>
    </source>
</evidence>
<feature type="region of interest" description="Disordered" evidence="14">
    <location>
        <begin position="427"/>
        <end position="446"/>
    </location>
</feature>
<feature type="signal peptide" evidence="13">
    <location>
        <begin position="1"/>
        <end position="23"/>
    </location>
</feature>
<dbReference type="Gene3D" id="1.10.390.10">
    <property type="entry name" value="Neutral Protease Domain 2"/>
    <property type="match status" value="1"/>
</dbReference>
<evidence type="ECO:0000259" key="15">
    <source>
        <dbReference type="Pfam" id="PF01447"/>
    </source>
</evidence>
<keyword evidence="11 13" id="KW-0482">Metalloprotease</keyword>
<evidence type="ECO:0000256" key="3">
    <source>
        <dbReference type="ARBA" id="ARBA00009388"/>
    </source>
</evidence>
<evidence type="ECO:0000259" key="16">
    <source>
        <dbReference type="Pfam" id="PF02868"/>
    </source>
</evidence>
<keyword evidence="9 13" id="KW-0862">Zinc</keyword>
<dbReference type="Gene3D" id="3.10.450.490">
    <property type="match status" value="1"/>
</dbReference>
<accession>A0A9Q4HLX6</accession>
<dbReference type="InterPro" id="IPR050728">
    <property type="entry name" value="Zinc_Metalloprotease_M4"/>
</dbReference>
<dbReference type="SUPFAM" id="SSF55486">
    <property type="entry name" value="Metalloproteases ('zincins'), catalytic domain"/>
    <property type="match status" value="1"/>
</dbReference>
<protein>
    <recommendedName>
        <fullName evidence="13">Neutral metalloproteinase</fullName>
        <ecNumber evidence="13">3.4.24.-</ecNumber>
    </recommendedName>
</protein>
<evidence type="ECO:0000259" key="17">
    <source>
        <dbReference type="Pfam" id="PF03413"/>
    </source>
</evidence>
<dbReference type="PRINTS" id="PR00730">
    <property type="entry name" value="THERMOLYSIN"/>
</dbReference>
<dbReference type="GO" id="GO:0005576">
    <property type="term" value="C:extracellular region"/>
    <property type="evidence" value="ECO:0007669"/>
    <property type="project" value="UniProtKB-SubCell"/>
</dbReference>
<keyword evidence="8 13" id="KW-0378">Hydrolase</keyword>
<evidence type="ECO:0000256" key="6">
    <source>
        <dbReference type="ARBA" id="ARBA00022723"/>
    </source>
</evidence>
<feature type="active site" description="Proton donor" evidence="12">
    <location>
        <position position="455"/>
    </location>
</feature>
<dbReference type="InterPro" id="IPR027268">
    <property type="entry name" value="Peptidase_M4/M1_CTD_sf"/>
</dbReference>
<gene>
    <name evidence="19" type="ORF">MOF03_03135</name>
</gene>
<evidence type="ECO:0000256" key="8">
    <source>
        <dbReference type="ARBA" id="ARBA00022801"/>
    </source>
</evidence>
<dbReference type="GO" id="GO:0006508">
    <property type="term" value="P:proteolysis"/>
    <property type="evidence" value="ECO:0007669"/>
    <property type="project" value="UniProtKB-KW"/>
</dbReference>
<evidence type="ECO:0000256" key="1">
    <source>
        <dbReference type="ARBA" id="ARBA00001947"/>
    </source>
</evidence>
<feature type="chain" id="PRO_5040528299" description="Neutral metalloproteinase" evidence="13">
    <location>
        <begin position="24"/>
        <end position="540"/>
    </location>
</feature>
<comment type="function">
    <text evidence="13">Extracellular zinc metalloprotease.</text>
</comment>
<dbReference type="Proteomes" id="UP001073053">
    <property type="component" value="Unassembled WGS sequence"/>
</dbReference>
<feature type="domain" description="Peptidase M4 C-terminal" evidence="16">
    <location>
        <begin position="382"/>
        <end position="539"/>
    </location>
</feature>
<dbReference type="InterPro" id="IPR011096">
    <property type="entry name" value="FTP_domain"/>
</dbReference>
<dbReference type="EMBL" id="JALAWA010000002">
    <property type="protein sequence ID" value="MCY9183655.1"/>
    <property type="molecule type" value="Genomic_DNA"/>
</dbReference>
<evidence type="ECO:0000256" key="10">
    <source>
        <dbReference type="ARBA" id="ARBA00022837"/>
    </source>
</evidence>
<dbReference type="EC" id="3.4.24.-" evidence="13"/>
<evidence type="ECO:0000256" key="12">
    <source>
        <dbReference type="PIRSR" id="PIRSR623612-1"/>
    </source>
</evidence>
<dbReference type="Pfam" id="PF03413">
    <property type="entry name" value="PepSY"/>
    <property type="match status" value="1"/>
</dbReference>
<dbReference type="GO" id="GO:0004222">
    <property type="term" value="F:metalloendopeptidase activity"/>
    <property type="evidence" value="ECO:0007669"/>
    <property type="project" value="UniProtKB-UniRule"/>
</dbReference>
<evidence type="ECO:0000313" key="20">
    <source>
        <dbReference type="Proteomes" id="UP001073053"/>
    </source>
</evidence>
<comment type="subcellular location">
    <subcellularLocation>
        <location evidence="2 13">Secreted</location>
    </subcellularLocation>
</comment>
<reference evidence="19" key="1">
    <citation type="submission" date="2022-02" db="EMBL/GenBank/DDBJ databases">
        <title>Crop Bioprotection Bacillus Genome Sequencing.</title>
        <authorList>
            <person name="Dunlap C."/>
        </authorList>
    </citation>
    <scope>NUCLEOTIDE SEQUENCE</scope>
    <source>
        <strain evidence="19">EC49O2N-C10</strain>
    </source>
</reference>
<comment type="cofactor">
    <cofactor evidence="1 13">
        <name>Zn(2+)</name>
        <dbReference type="ChEBI" id="CHEBI:29105"/>
    </cofactor>
</comment>
<dbReference type="Pfam" id="PF01447">
    <property type="entry name" value="Peptidase_M4"/>
    <property type="match status" value="1"/>
</dbReference>
<dbReference type="InterPro" id="IPR023612">
    <property type="entry name" value="Peptidase_M4"/>
</dbReference>
<feature type="domain" description="PepSY" evidence="17">
    <location>
        <begin position="147"/>
        <end position="219"/>
    </location>
</feature>
<comment type="caution">
    <text evidence="19">The sequence shown here is derived from an EMBL/GenBank/DDBJ whole genome shotgun (WGS) entry which is preliminary data.</text>
</comment>